<evidence type="ECO:0000313" key="2">
    <source>
        <dbReference type="EMBL" id="KAI5073117.1"/>
    </source>
</evidence>
<dbReference type="InterPro" id="IPR032799">
    <property type="entry name" value="TAXi_C"/>
</dbReference>
<evidence type="ECO:0000259" key="1">
    <source>
        <dbReference type="Pfam" id="PF14541"/>
    </source>
</evidence>
<accession>A0A9D4ZGF5</accession>
<dbReference type="AlphaFoldDB" id="A0A9D4ZGF5"/>
<gene>
    <name evidence="2" type="ORF">GOP47_0011130</name>
</gene>
<dbReference type="Proteomes" id="UP000886520">
    <property type="component" value="Chromosome 11"/>
</dbReference>
<dbReference type="SUPFAM" id="SSF50630">
    <property type="entry name" value="Acid proteases"/>
    <property type="match status" value="1"/>
</dbReference>
<name>A0A9D4ZGF5_ADICA</name>
<protein>
    <recommendedName>
        <fullName evidence="1">Xylanase inhibitor C-terminal domain-containing protein</fullName>
    </recommendedName>
</protein>
<dbReference type="Pfam" id="PF14541">
    <property type="entry name" value="TAXi_C"/>
    <property type="match status" value="1"/>
</dbReference>
<sequence>MTVYIDTPFGLYTGLDLSHFVFDLCAAVQEDFLSEAQQNGLKVDPQREGLRPCFSGLGLHGPNATNTPSVTLHLDGGDSLTLPPGKVLLPSERSPDIYCLAFDGPYHRAPAKNTSWHCRTLFLPCLH</sequence>
<proteinExistence type="predicted"/>
<dbReference type="EMBL" id="JABFUD020000011">
    <property type="protein sequence ID" value="KAI5073117.1"/>
    <property type="molecule type" value="Genomic_DNA"/>
</dbReference>
<comment type="caution">
    <text evidence="2">The sequence shown here is derived from an EMBL/GenBank/DDBJ whole genome shotgun (WGS) entry which is preliminary data.</text>
</comment>
<keyword evidence="3" id="KW-1185">Reference proteome</keyword>
<dbReference type="InterPro" id="IPR021109">
    <property type="entry name" value="Peptidase_aspartic_dom_sf"/>
</dbReference>
<dbReference type="Gene3D" id="2.40.70.10">
    <property type="entry name" value="Acid Proteases"/>
    <property type="match status" value="1"/>
</dbReference>
<feature type="domain" description="Xylanase inhibitor C-terminal" evidence="1">
    <location>
        <begin position="14"/>
        <end position="103"/>
    </location>
</feature>
<evidence type="ECO:0000313" key="3">
    <source>
        <dbReference type="Proteomes" id="UP000886520"/>
    </source>
</evidence>
<reference evidence="2" key="1">
    <citation type="submission" date="2021-01" db="EMBL/GenBank/DDBJ databases">
        <title>Adiantum capillus-veneris genome.</title>
        <authorList>
            <person name="Fang Y."/>
            <person name="Liao Q."/>
        </authorList>
    </citation>
    <scope>NUCLEOTIDE SEQUENCE</scope>
    <source>
        <strain evidence="2">H3</strain>
        <tissue evidence="2">Leaf</tissue>
    </source>
</reference>
<organism evidence="2 3">
    <name type="scientific">Adiantum capillus-veneris</name>
    <name type="common">Maidenhair fern</name>
    <dbReference type="NCBI Taxonomy" id="13818"/>
    <lineage>
        <taxon>Eukaryota</taxon>
        <taxon>Viridiplantae</taxon>
        <taxon>Streptophyta</taxon>
        <taxon>Embryophyta</taxon>
        <taxon>Tracheophyta</taxon>
        <taxon>Polypodiopsida</taxon>
        <taxon>Polypodiidae</taxon>
        <taxon>Polypodiales</taxon>
        <taxon>Pteridineae</taxon>
        <taxon>Pteridaceae</taxon>
        <taxon>Vittarioideae</taxon>
        <taxon>Adiantum</taxon>
    </lineage>
</organism>